<evidence type="ECO:0000313" key="9">
    <source>
        <dbReference type="Proteomes" id="UP000289200"/>
    </source>
</evidence>
<dbReference type="RefSeq" id="WP_129610723.1">
    <property type="nucleotide sequence ID" value="NZ_UWOC01000175.1"/>
</dbReference>
<dbReference type="GO" id="GO:0035438">
    <property type="term" value="F:cyclic-di-GMP binding"/>
    <property type="evidence" value="ECO:0007669"/>
    <property type="project" value="InterPro"/>
</dbReference>
<dbReference type="Pfam" id="PF11563">
    <property type="entry name" value="Protoglobin"/>
    <property type="match status" value="1"/>
</dbReference>
<dbReference type="GO" id="GO:0004888">
    <property type="term" value="F:transmembrane signaling receptor activity"/>
    <property type="evidence" value="ECO:0007669"/>
    <property type="project" value="InterPro"/>
</dbReference>
<feature type="domain" description="T-SNARE coiled-coil homology" evidence="7">
    <location>
        <begin position="347"/>
        <end position="409"/>
    </location>
</feature>
<dbReference type="Gene3D" id="1.20.120.30">
    <property type="entry name" value="Aspartate receptor, ligand-binding domain"/>
    <property type="match status" value="1"/>
</dbReference>
<dbReference type="Pfam" id="PF00015">
    <property type="entry name" value="MCPsignal"/>
    <property type="match status" value="1"/>
</dbReference>
<gene>
    <name evidence="8" type="primary">hemAT_1</name>
    <name evidence="8" type="ORF">RHODGE_RHODGE_03841</name>
</gene>
<evidence type="ECO:0000259" key="6">
    <source>
        <dbReference type="PROSITE" id="PS50111"/>
    </source>
</evidence>
<dbReference type="GO" id="GO:0020037">
    <property type="term" value="F:heme binding"/>
    <property type="evidence" value="ECO:0007669"/>
    <property type="project" value="InterPro"/>
</dbReference>
<evidence type="ECO:0000256" key="3">
    <source>
        <dbReference type="ARBA" id="ARBA00023224"/>
    </source>
</evidence>
<evidence type="ECO:0000259" key="7">
    <source>
        <dbReference type="PROSITE" id="PS50192"/>
    </source>
</evidence>
<accession>A0A447CZE3</accession>
<dbReference type="InterPro" id="IPR004090">
    <property type="entry name" value="Chemotax_Me-accpt_rcpt"/>
</dbReference>
<comment type="similarity">
    <text evidence="4">Belongs to the methyl-accepting chemotaxis (MCP) protein family.</text>
</comment>
<organism evidence="8 9">
    <name type="scientific">Rhodoplanes serenus</name>
    <dbReference type="NCBI Taxonomy" id="200615"/>
    <lineage>
        <taxon>Bacteria</taxon>
        <taxon>Pseudomonadati</taxon>
        <taxon>Pseudomonadota</taxon>
        <taxon>Alphaproteobacteria</taxon>
        <taxon>Hyphomicrobiales</taxon>
        <taxon>Nitrobacteraceae</taxon>
        <taxon>Rhodoplanes</taxon>
    </lineage>
</organism>
<evidence type="ECO:0000256" key="2">
    <source>
        <dbReference type="ARBA" id="ARBA00022519"/>
    </source>
</evidence>
<keyword evidence="2" id="KW-0997">Cell inner membrane</keyword>
<dbReference type="GO" id="GO:0006935">
    <property type="term" value="P:chemotaxis"/>
    <property type="evidence" value="ECO:0007669"/>
    <property type="project" value="InterPro"/>
</dbReference>
<evidence type="ECO:0000256" key="1">
    <source>
        <dbReference type="ARBA" id="ARBA00004429"/>
    </source>
</evidence>
<dbReference type="InterPro" id="IPR000727">
    <property type="entry name" value="T_SNARE_dom"/>
</dbReference>
<dbReference type="Pfam" id="PF07238">
    <property type="entry name" value="PilZ"/>
    <property type="match status" value="1"/>
</dbReference>
<dbReference type="InterPro" id="IPR039379">
    <property type="entry name" value="Protoglobin_sensor_dom"/>
</dbReference>
<keyword evidence="9" id="KW-1185">Reference proteome</keyword>
<dbReference type="InterPro" id="IPR009875">
    <property type="entry name" value="PilZ_domain"/>
</dbReference>
<reference evidence="9" key="1">
    <citation type="submission" date="2018-10" db="EMBL/GenBank/DDBJ databases">
        <authorList>
            <person name="Peiro R."/>
            <person name="Begona"/>
            <person name="Cbmso G."/>
            <person name="Lopez M."/>
            <person name="Gonzalez S."/>
            <person name="Sacristan E."/>
            <person name="Castillo E."/>
        </authorList>
    </citation>
    <scope>NUCLEOTIDE SEQUENCE [LARGE SCALE GENOMIC DNA]</scope>
</reference>
<dbReference type="SUPFAM" id="SSF58104">
    <property type="entry name" value="Methyl-accepting chemotaxis protein (MCP) signaling domain"/>
    <property type="match status" value="1"/>
</dbReference>
<keyword evidence="3 5" id="KW-0807">Transducer</keyword>
<dbReference type="SMART" id="SM00283">
    <property type="entry name" value="MA"/>
    <property type="match status" value="1"/>
</dbReference>
<dbReference type="GO" id="GO:0005886">
    <property type="term" value="C:plasma membrane"/>
    <property type="evidence" value="ECO:0007669"/>
    <property type="project" value="UniProtKB-SubCell"/>
</dbReference>
<evidence type="ECO:0000256" key="4">
    <source>
        <dbReference type="ARBA" id="ARBA00029447"/>
    </source>
</evidence>
<dbReference type="PANTHER" id="PTHR32089:SF112">
    <property type="entry name" value="LYSOZYME-LIKE PROTEIN-RELATED"/>
    <property type="match status" value="1"/>
</dbReference>
<comment type="subcellular location">
    <subcellularLocation>
        <location evidence="1">Cell inner membrane</location>
        <topology evidence="1">Multi-pass membrane protein</topology>
    </subcellularLocation>
</comment>
<dbReference type="OrthoDB" id="9814362at2"/>
<dbReference type="InterPro" id="IPR012292">
    <property type="entry name" value="Globin/Proto"/>
</dbReference>
<sequence length="672" mass="71439">MTEPVQDVSYRTEHDYAGFDAESAELLRSVKPALMAALPGILDRFYEKTVAIPPLAAMFKSAQRMLYAKEAQARHWAHLFDGLFDEAYRESVARIGQTHHRIGLSPSWYILGYGMLQAELIAAVLADRGILLTPAQRHRMARVQQAVSRAVMIDIDAALSSYWTAIEGDRKQDAENTTERINQQVIETVSSIGNFNKTLLDSAESVQLVSNSVKTSAHAASGAAETALASAQTVAAASEELHASIAEIARQVGRASEAARAADDRMNQTRGVVANLGKAAEEIGQVVGLIGDIASQTNLLALNATIEAARAGEAGKGFAVVAQEVKSLANQSGRSAEQISGQIAKIQEVVQRTSAAIESVAGTIREVEGISSSIAAAVEQQSAATSEIARNIGETAGHVGEVTSLMAGVLDSAAQANGASRAVHDTTRGLDDELGTLGRMLTRAVRTASAAAQRRRLRRRGVLIDAQLTGSGRAEAVRIFDISEAGALVQVARSLPNDAKIELIIANEGIRLPGTVVACSESIHHVTFAEELTTVRVDALARKYFASLIELAKSDHRAFVAAIADRARRQGGPGRDRIATHHTCRFGSWYHNVGDDILVELPAFKAIAEPHVALHQAAFVAVSAAQEGNGTLAEAKLAEMEALSRRIVDAIDALAAELKAYEERQPASAAVA</sequence>
<keyword evidence="2" id="KW-1003">Cell membrane</keyword>
<comment type="caution">
    <text evidence="8">The sequence shown here is derived from an EMBL/GenBank/DDBJ whole genome shotgun (WGS) entry which is preliminary data.</text>
</comment>
<dbReference type="Gene3D" id="1.10.490.10">
    <property type="entry name" value="Globins"/>
    <property type="match status" value="1"/>
</dbReference>
<name>A0A447CZE3_9BRAD</name>
<evidence type="ECO:0000313" key="8">
    <source>
        <dbReference type="EMBL" id="VCU10639.1"/>
    </source>
</evidence>
<dbReference type="PROSITE" id="PS50111">
    <property type="entry name" value="CHEMOTAXIS_TRANSDUC_2"/>
    <property type="match status" value="1"/>
</dbReference>
<dbReference type="PROSITE" id="PS50192">
    <property type="entry name" value="T_SNARE"/>
    <property type="match status" value="1"/>
</dbReference>
<dbReference type="SUPFAM" id="SSF141371">
    <property type="entry name" value="PilZ domain-like"/>
    <property type="match status" value="1"/>
</dbReference>
<dbReference type="Gene3D" id="1.10.287.950">
    <property type="entry name" value="Methyl-accepting chemotaxis protein"/>
    <property type="match status" value="1"/>
</dbReference>
<dbReference type="InterPro" id="IPR009050">
    <property type="entry name" value="Globin-like_sf"/>
</dbReference>
<feature type="domain" description="Methyl-accepting transducer" evidence="6">
    <location>
        <begin position="202"/>
        <end position="427"/>
    </location>
</feature>
<evidence type="ECO:0000256" key="5">
    <source>
        <dbReference type="PROSITE-ProRule" id="PRU00284"/>
    </source>
</evidence>
<dbReference type="InterPro" id="IPR004089">
    <property type="entry name" value="MCPsignal_dom"/>
</dbReference>
<dbReference type="Proteomes" id="UP000289200">
    <property type="component" value="Unassembled WGS sequence"/>
</dbReference>
<proteinExistence type="inferred from homology"/>
<dbReference type="PANTHER" id="PTHR32089">
    <property type="entry name" value="METHYL-ACCEPTING CHEMOTAXIS PROTEIN MCPB"/>
    <property type="match status" value="1"/>
</dbReference>
<protein>
    <submittedName>
        <fullName evidence="8">Heme-based aerotactic transducer HemAT</fullName>
    </submittedName>
</protein>
<keyword evidence="2" id="KW-0472">Membrane</keyword>
<dbReference type="PRINTS" id="PR00260">
    <property type="entry name" value="CHEMTRNSDUCR"/>
</dbReference>
<dbReference type="Pfam" id="PF13682">
    <property type="entry name" value="CZB"/>
    <property type="match status" value="1"/>
</dbReference>
<dbReference type="CDD" id="cd01068">
    <property type="entry name" value="globin_sensor"/>
    <property type="match status" value="1"/>
</dbReference>
<dbReference type="AlphaFoldDB" id="A0A447CZE3"/>
<dbReference type="InterPro" id="IPR044398">
    <property type="entry name" value="Globin-sensor_dom"/>
</dbReference>
<dbReference type="GO" id="GO:0007165">
    <property type="term" value="P:signal transduction"/>
    <property type="evidence" value="ECO:0007669"/>
    <property type="project" value="UniProtKB-KW"/>
</dbReference>
<dbReference type="EMBL" id="UWOC01000175">
    <property type="protein sequence ID" value="VCU10639.1"/>
    <property type="molecule type" value="Genomic_DNA"/>
</dbReference>
<dbReference type="GO" id="GO:0019825">
    <property type="term" value="F:oxygen binding"/>
    <property type="evidence" value="ECO:0007669"/>
    <property type="project" value="InterPro"/>
</dbReference>
<dbReference type="SUPFAM" id="SSF46458">
    <property type="entry name" value="Globin-like"/>
    <property type="match status" value="1"/>
</dbReference>
<dbReference type="InterPro" id="IPR025991">
    <property type="entry name" value="Chemoreceptor_zinc-bind_dom"/>
</dbReference>